<sequence>MARQFLPVFCAESRPVTRRSRRFLANDAKRADQTCRDRRPDRRLPTTCSITRCFECDEVATAEMAERGCLGTATSGAALERACGQLGENERKCRLCSPSPSLGFLPFTRSLLPATLSPRALALTSKALSPAKQVSATLAHS</sequence>
<protein>
    <submittedName>
        <fullName evidence="1">Uncharacterized protein</fullName>
    </submittedName>
</protein>
<dbReference type="EMBL" id="PJQD01000073">
    <property type="protein sequence ID" value="POY71710.1"/>
    <property type="molecule type" value="Genomic_DNA"/>
</dbReference>
<keyword evidence="2" id="KW-1185">Reference proteome</keyword>
<reference evidence="1 2" key="1">
    <citation type="journal article" date="2018" name="Front. Microbiol.">
        <title>Prospects for Fungal Bioremediation of Acidic Radioactive Waste Sites: Characterization and Genome Sequence of Rhodotorula taiwanensis MD1149.</title>
        <authorList>
            <person name="Tkavc R."/>
            <person name="Matrosova V.Y."/>
            <person name="Grichenko O.E."/>
            <person name="Gostincar C."/>
            <person name="Volpe R.P."/>
            <person name="Klimenkova P."/>
            <person name="Gaidamakova E.K."/>
            <person name="Zhou C.E."/>
            <person name="Stewart B.J."/>
            <person name="Lyman M.G."/>
            <person name="Malfatti S.A."/>
            <person name="Rubinfeld B."/>
            <person name="Courtot M."/>
            <person name="Singh J."/>
            <person name="Dalgard C.L."/>
            <person name="Hamilton T."/>
            <person name="Frey K.G."/>
            <person name="Gunde-Cimerman N."/>
            <person name="Dugan L."/>
            <person name="Daly M.J."/>
        </authorList>
    </citation>
    <scope>NUCLEOTIDE SEQUENCE [LARGE SCALE GENOMIC DNA]</scope>
    <source>
        <strain evidence="1 2">MD1149</strain>
    </source>
</reference>
<proteinExistence type="predicted"/>
<gene>
    <name evidence="1" type="ORF">BMF94_5267</name>
</gene>
<accession>A0A2S5B4K6</accession>
<evidence type="ECO:0000313" key="1">
    <source>
        <dbReference type="EMBL" id="POY71710.1"/>
    </source>
</evidence>
<evidence type="ECO:0000313" key="2">
    <source>
        <dbReference type="Proteomes" id="UP000237144"/>
    </source>
</evidence>
<dbReference type="Proteomes" id="UP000237144">
    <property type="component" value="Unassembled WGS sequence"/>
</dbReference>
<comment type="caution">
    <text evidence="1">The sequence shown here is derived from an EMBL/GenBank/DDBJ whole genome shotgun (WGS) entry which is preliminary data.</text>
</comment>
<dbReference type="AlphaFoldDB" id="A0A2S5B4K6"/>
<name>A0A2S5B4K6_9BASI</name>
<organism evidence="1 2">
    <name type="scientific">Rhodotorula taiwanensis</name>
    <dbReference type="NCBI Taxonomy" id="741276"/>
    <lineage>
        <taxon>Eukaryota</taxon>
        <taxon>Fungi</taxon>
        <taxon>Dikarya</taxon>
        <taxon>Basidiomycota</taxon>
        <taxon>Pucciniomycotina</taxon>
        <taxon>Microbotryomycetes</taxon>
        <taxon>Sporidiobolales</taxon>
        <taxon>Sporidiobolaceae</taxon>
        <taxon>Rhodotorula</taxon>
    </lineage>
</organism>